<sequence>MGPTDIVLNDKSLFLNSKNSSISFMSTTIDSSEVTLASSQTKETTCINSSLSSPASSTSNSLSNSIDNLYSPELLSTLSINTPPLLSPKSITNLTLSTTFNTFSTTSSSNTSSSTITSTTTLPSKPLFTSLSSSITPNSFSLNFNISDFNVYYPPPLNISDDEESNANNINNNGLSNFISNKRKSPYLLRGEKKPSRCSECNRVILKYIVSVNGKKHHNNIFQKSSGFKCSQCQNAICDKCFITYKNNTTNTLNNNNNNSIDLKPISTSSINLISCCNSCINNNNNNNTKNI</sequence>
<dbReference type="OrthoDB" id="10628804at2759"/>
<dbReference type="EMBL" id="GL871013">
    <property type="protein sequence ID" value="EGC36925.1"/>
    <property type="molecule type" value="Genomic_DNA"/>
</dbReference>
<proteinExistence type="predicted"/>
<dbReference type="KEGG" id="dpp:DICPUDRAFT_91736"/>
<dbReference type="InParanoid" id="F0ZGL5"/>
<keyword evidence="2" id="KW-1185">Reference proteome</keyword>
<dbReference type="AlphaFoldDB" id="F0ZGL5"/>
<dbReference type="FunCoup" id="F0ZGL5">
    <property type="interactions" value="937"/>
</dbReference>
<evidence type="ECO:0000313" key="2">
    <source>
        <dbReference type="Proteomes" id="UP000001064"/>
    </source>
</evidence>
<dbReference type="GeneID" id="10503962"/>
<gene>
    <name evidence="1" type="ORF">DICPUDRAFT_91736</name>
</gene>
<dbReference type="OMA" id="FNVYYPP"/>
<dbReference type="Proteomes" id="UP000001064">
    <property type="component" value="Unassembled WGS sequence"/>
</dbReference>
<dbReference type="RefSeq" id="XP_003286568.1">
    <property type="nucleotide sequence ID" value="XM_003286520.1"/>
</dbReference>
<reference evidence="2" key="1">
    <citation type="journal article" date="2011" name="Genome Biol.">
        <title>Comparative genomics of the social amoebae Dictyostelium discoideum and Dictyostelium purpureum.</title>
        <authorList>
            <consortium name="US DOE Joint Genome Institute (JGI-PGF)"/>
            <person name="Sucgang R."/>
            <person name="Kuo A."/>
            <person name="Tian X."/>
            <person name="Salerno W."/>
            <person name="Parikh A."/>
            <person name="Feasley C.L."/>
            <person name="Dalin E."/>
            <person name="Tu H."/>
            <person name="Huang E."/>
            <person name="Barry K."/>
            <person name="Lindquist E."/>
            <person name="Shapiro H."/>
            <person name="Bruce D."/>
            <person name="Schmutz J."/>
            <person name="Salamov A."/>
            <person name="Fey P."/>
            <person name="Gaudet P."/>
            <person name="Anjard C."/>
            <person name="Babu M.M."/>
            <person name="Basu S."/>
            <person name="Bushmanova Y."/>
            <person name="van der Wel H."/>
            <person name="Katoh-Kurasawa M."/>
            <person name="Dinh C."/>
            <person name="Coutinho P.M."/>
            <person name="Saito T."/>
            <person name="Elias M."/>
            <person name="Schaap P."/>
            <person name="Kay R.R."/>
            <person name="Henrissat B."/>
            <person name="Eichinger L."/>
            <person name="Rivero F."/>
            <person name="Putnam N.H."/>
            <person name="West C.M."/>
            <person name="Loomis W.F."/>
            <person name="Chisholm R.L."/>
            <person name="Shaulsky G."/>
            <person name="Strassmann J.E."/>
            <person name="Queller D.C."/>
            <person name="Kuspa A."/>
            <person name="Grigoriev I.V."/>
        </authorList>
    </citation>
    <scope>NUCLEOTIDE SEQUENCE [LARGE SCALE GENOMIC DNA]</scope>
    <source>
        <strain evidence="2">QSDP1</strain>
    </source>
</reference>
<evidence type="ECO:0000313" key="1">
    <source>
        <dbReference type="EMBL" id="EGC36925.1"/>
    </source>
</evidence>
<dbReference type="eggNOG" id="ENOG502RHZF">
    <property type="taxonomic scope" value="Eukaryota"/>
</dbReference>
<name>F0ZGL5_DICPU</name>
<organism evidence="1 2">
    <name type="scientific">Dictyostelium purpureum</name>
    <name type="common">Slime mold</name>
    <dbReference type="NCBI Taxonomy" id="5786"/>
    <lineage>
        <taxon>Eukaryota</taxon>
        <taxon>Amoebozoa</taxon>
        <taxon>Evosea</taxon>
        <taxon>Eumycetozoa</taxon>
        <taxon>Dictyostelia</taxon>
        <taxon>Dictyosteliales</taxon>
        <taxon>Dictyosteliaceae</taxon>
        <taxon>Dictyostelium</taxon>
    </lineage>
</organism>
<dbReference type="VEuPathDB" id="AmoebaDB:DICPUDRAFT_91736"/>
<protein>
    <submittedName>
        <fullName evidence="1">Expressed protein</fullName>
    </submittedName>
</protein>
<accession>F0ZGL5</accession>